<dbReference type="GO" id="GO:0003756">
    <property type="term" value="F:protein disulfide isomerase activity"/>
    <property type="evidence" value="ECO:0007669"/>
    <property type="project" value="TreeGrafter"/>
</dbReference>
<evidence type="ECO:0000313" key="5">
    <source>
        <dbReference type="EMBL" id="QHU02810.1"/>
    </source>
</evidence>
<evidence type="ECO:0000259" key="4">
    <source>
        <dbReference type="PROSITE" id="PS51352"/>
    </source>
</evidence>
<dbReference type="SUPFAM" id="SSF52833">
    <property type="entry name" value="Thioredoxin-like"/>
    <property type="match status" value="1"/>
</dbReference>
<dbReference type="PANTHER" id="PTHR45672">
    <property type="entry name" value="PROTEIN DISULFIDE-ISOMERASE C17H9.14C-RELATED"/>
    <property type="match status" value="1"/>
</dbReference>
<dbReference type="CDD" id="cd02947">
    <property type="entry name" value="TRX_family"/>
    <property type="match status" value="1"/>
</dbReference>
<dbReference type="InterPro" id="IPR013766">
    <property type="entry name" value="Thioredoxin_domain"/>
</dbReference>
<comment type="similarity">
    <text evidence="1">Belongs to the protein disulfide isomerase family.</text>
</comment>
<dbReference type="Gene3D" id="3.40.30.10">
    <property type="entry name" value="Glutaredoxin"/>
    <property type="match status" value="1"/>
</dbReference>
<reference evidence="5" key="1">
    <citation type="journal article" date="2020" name="Nature">
        <title>Giant virus diversity and host interactions through global metagenomics.</title>
        <authorList>
            <person name="Schulz F."/>
            <person name="Roux S."/>
            <person name="Paez-Espino D."/>
            <person name="Jungbluth S."/>
            <person name="Walsh D.A."/>
            <person name="Denef V.J."/>
            <person name="McMahon K.D."/>
            <person name="Konstantinidis K.T."/>
            <person name="Eloe-Fadrosh E.A."/>
            <person name="Kyrpides N.C."/>
            <person name="Woyke T."/>
        </authorList>
    </citation>
    <scope>NUCLEOTIDE SEQUENCE</scope>
    <source>
        <strain evidence="5">GVMAG-M-3300025880-76</strain>
    </source>
</reference>
<keyword evidence="2" id="KW-0732">Signal</keyword>
<feature type="domain" description="Thioredoxin" evidence="4">
    <location>
        <begin position="27"/>
        <end position="154"/>
    </location>
</feature>
<feature type="transmembrane region" description="Helical" evidence="3">
    <location>
        <begin position="20"/>
        <end position="39"/>
    </location>
</feature>
<evidence type="ECO:0000256" key="3">
    <source>
        <dbReference type="SAM" id="Phobius"/>
    </source>
</evidence>
<protein>
    <recommendedName>
        <fullName evidence="4">Thioredoxin domain-containing protein</fullName>
    </recommendedName>
</protein>
<dbReference type="PROSITE" id="PS51352">
    <property type="entry name" value="THIOREDOXIN_2"/>
    <property type="match status" value="1"/>
</dbReference>
<keyword evidence="3" id="KW-1133">Transmembrane helix</keyword>
<keyword evidence="3" id="KW-0472">Membrane</keyword>
<dbReference type="Pfam" id="PF00085">
    <property type="entry name" value="Thioredoxin"/>
    <property type="match status" value="1"/>
</dbReference>
<dbReference type="GO" id="GO:0005783">
    <property type="term" value="C:endoplasmic reticulum"/>
    <property type="evidence" value="ECO:0007669"/>
    <property type="project" value="TreeGrafter"/>
</dbReference>
<proteinExistence type="inferred from homology"/>
<organism evidence="5">
    <name type="scientific">viral metagenome</name>
    <dbReference type="NCBI Taxonomy" id="1070528"/>
    <lineage>
        <taxon>unclassified sequences</taxon>
        <taxon>metagenomes</taxon>
        <taxon>organismal metagenomes</taxon>
    </lineage>
</organism>
<dbReference type="InterPro" id="IPR036249">
    <property type="entry name" value="Thioredoxin-like_sf"/>
</dbReference>
<dbReference type="InterPro" id="IPR051063">
    <property type="entry name" value="PDI"/>
</dbReference>
<dbReference type="AlphaFoldDB" id="A0A6C0JD92"/>
<name>A0A6C0JD92_9ZZZZ</name>
<evidence type="ECO:0000256" key="2">
    <source>
        <dbReference type="ARBA" id="ARBA00022729"/>
    </source>
</evidence>
<sequence length="156" mass="18033">MILVYMKFSSVLSTLKNKYVCGFLIVIAISLVILGYYCYSSKGKETFLNEDDKPESKTSEVLFFSADWCPHCKRAKPIMEEVKSSFNNRTINGFTVTFIDVDCSEETTESRDKMEKYNVERFPTIIMKINDKSIEFEERPDKDKIEAFITSHINSA</sequence>
<dbReference type="PANTHER" id="PTHR45672:SF3">
    <property type="entry name" value="THIOREDOXIN DOMAIN-CONTAINING PROTEIN 5"/>
    <property type="match status" value="1"/>
</dbReference>
<keyword evidence="3" id="KW-0812">Transmembrane</keyword>
<accession>A0A6C0JD92</accession>
<dbReference type="GO" id="GO:0006457">
    <property type="term" value="P:protein folding"/>
    <property type="evidence" value="ECO:0007669"/>
    <property type="project" value="TreeGrafter"/>
</dbReference>
<dbReference type="EMBL" id="MN740363">
    <property type="protein sequence ID" value="QHU02810.1"/>
    <property type="molecule type" value="Genomic_DNA"/>
</dbReference>
<evidence type="ECO:0000256" key="1">
    <source>
        <dbReference type="ARBA" id="ARBA00006347"/>
    </source>
</evidence>